<keyword evidence="3" id="KW-1185">Reference proteome</keyword>
<dbReference type="AlphaFoldDB" id="A0A0D2HBL7"/>
<proteinExistence type="predicted"/>
<accession>A0A0D2HBL7</accession>
<dbReference type="EMBL" id="KN848069">
    <property type="protein sequence ID" value="KIX99285.1"/>
    <property type="molecule type" value="Genomic_DNA"/>
</dbReference>
<name>A0A0D2HBL7_9EURO</name>
<dbReference type="GeneID" id="27710607"/>
<organism evidence="2 3">
    <name type="scientific">Fonsecaea multimorphosa CBS 102226</name>
    <dbReference type="NCBI Taxonomy" id="1442371"/>
    <lineage>
        <taxon>Eukaryota</taxon>
        <taxon>Fungi</taxon>
        <taxon>Dikarya</taxon>
        <taxon>Ascomycota</taxon>
        <taxon>Pezizomycotina</taxon>
        <taxon>Eurotiomycetes</taxon>
        <taxon>Chaetothyriomycetidae</taxon>
        <taxon>Chaetothyriales</taxon>
        <taxon>Herpotrichiellaceae</taxon>
        <taxon>Fonsecaea</taxon>
    </lineage>
</organism>
<dbReference type="RefSeq" id="XP_016633408.1">
    <property type="nucleotide sequence ID" value="XM_016775365.1"/>
</dbReference>
<evidence type="ECO:0000313" key="3">
    <source>
        <dbReference type="Proteomes" id="UP000053411"/>
    </source>
</evidence>
<feature type="region of interest" description="Disordered" evidence="1">
    <location>
        <begin position="72"/>
        <end position="253"/>
    </location>
</feature>
<reference evidence="2 3" key="1">
    <citation type="submission" date="2015-01" db="EMBL/GenBank/DDBJ databases">
        <title>The Genome Sequence of Fonsecaea multimorphosa CBS 102226.</title>
        <authorList>
            <consortium name="The Broad Institute Genomics Platform"/>
            <person name="Cuomo C."/>
            <person name="de Hoog S."/>
            <person name="Gorbushina A."/>
            <person name="Stielow B."/>
            <person name="Teixiera M."/>
            <person name="Abouelleil A."/>
            <person name="Chapman S.B."/>
            <person name="Priest M."/>
            <person name="Young S.K."/>
            <person name="Wortman J."/>
            <person name="Nusbaum C."/>
            <person name="Birren B."/>
        </authorList>
    </citation>
    <scope>NUCLEOTIDE SEQUENCE [LARGE SCALE GENOMIC DNA]</scope>
    <source>
        <strain evidence="2 3">CBS 102226</strain>
    </source>
</reference>
<dbReference type="Proteomes" id="UP000053411">
    <property type="component" value="Unassembled WGS sequence"/>
</dbReference>
<feature type="compositionally biased region" description="Basic residues" evidence="1">
    <location>
        <begin position="182"/>
        <end position="191"/>
    </location>
</feature>
<protein>
    <submittedName>
        <fullName evidence="2">Uncharacterized protein</fullName>
    </submittedName>
</protein>
<dbReference type="OrthoDB" id="5420368at2759"/>
<evidence type="ECO:0000313" key="2">
    <source>
        <dbReference type="EMBL" id="KIX99285.1"/>
    </source>
</evidence>
<feature type="compositionally biased region" description="Polar residues" evidence="1">
    <location>
        <begin position="130"/>
        <end position="141"/>
    </location>
</feature>
<feature type="compositionally biased region" description="Low complexity" evidence="1">
    <location>
        <begin position="196"/>
        <end position="205"/>
    </location>
</feature>
<gene>
    <name evidence="2" type="ORF">Z520_04861</name>
</gene>
<evidence type="ECO:0000256" key="1">
    <source>
        <dbReference type="SAM" id="MobiDB-lite"/>
    </source>
</evidence>
<feature type="compositionally biased region" description="Low complexity" evidence="1">
    <location>
        <begin position="99"/>
        <end position="116"/>
    </location>
</feature>
<dbReference type="VEuPathDB" id="FungiDB:Z520_04861"/>
<sequence>MPVRKWNDAEKLTLLRTAIACSPNFKLDANKVSEMWPGDDDNAKPTVRSVRDNFHSIMKHAQDLEALRQIKQGGAAAKDEDEDEDKNADHKAKSVFAVPSAPSATTSSMTKSSDSKNPVTTPRRGLTLMNKRSTANKSSTGSKRKGRAETPCSDDEMRSASETTSGDEVEVDTPTPLARKTLPVRKTRRAARAPSEDVLGGAAAEVVDEGAKQVDTEGSDGEYDLAKEREKKAARKAKLAKQAAKQAAKRARK</sequence>